<comment type="subcellular location">
    <subcellularLocation>
        <location evidence="1">Nucleus</location>
    </subcellularLocation>
</comment>
<comment type="caution">
    <text evidence="5">The sequence shown here is derived from an EMBL/GenBank/DDBJ whole genome shotgun (WGS) entry which is preliminary data.</text>
</comment>
<comment type="similarity">
    <text evidence="2">Belongs to the ESS2 family.</text>
</comment>
<dbReference type="PANTHER" id="PTHR12940">
    <property type="entry name" value="ES-2 PROTEIN - RELATED"/>
    <property type="match status" value="1"/>
</dbReference>
<evidence type="ECO:0000256" key="2">
    <source>
        <dbReference type="ARBA" id="ARBA00009072"/>
    </source>
</evidence>
<accession>A0AAV2YP86</accession>
<evidence type="ECO:0000256" key="1">
    <source>
        <dbReference type="ARBA" id="ARBA00004123"/>
    </source>
</evidence>
<evidence type="ECO:0000256" key="3">
    <source>
        <dbReference type="ARBA" id="ARBA00023242"/>
    </source>
</evidence>
<keyword evidence="6" id="KW-1185">Reference proteome</keyword>
<name>A0AAV2YP86_9STRA</name>
<proteinExistence type="inferred from homology"/>
<keyword evidence="3" id="KW-0539">Nucleus</keyword>
<dbReference type="Pfam" id="PF09751">
    <property type="entry name" value="Es2"/>
    <property type="match status" value="1"/>
</dbReference>
<dbReference type="Proteomes" id="UP001146120">
    <property type="component" value="Unassembled WGS sequence"/>
</dbReference>
<evidence type="ECO:0000313" key="5">
    <source>
        <dbReference type="EMBL" id="DAZ95895.1"/>
    </source>
</evidence>
<dbReference type="PRINTS" id="PR00368">
    <property type="entry name" value="FADPNR"/>
</dbReference>
<feature type="compositionally biased region" description="Basic and acidic residues" evidence="4">
    <location>
        <begin position="41"/>
        <end position="51"/>
    </location>
</feature>
<dbReference type="EMBL" id="DAKRPA010000185">
    <property type="protein sequence ID" value="DAZ95895.1"/>
    <property type="molecule type" value="Genomic_DNA"/>
</dbReference>
<dbReference type="SUPFAM" id="SSF51905">
    <property type="entry name" value="FAD/NAD(P)-binding domain"/>
    <property type="match status" value="1"/>
</dbReference>
<dbReference type="GO" id="GO:0071013">
    <property type="term" value="C:catalytic step 2 spliceosome"/>
    <property type="evidence" value="ECO:0007669"/>
    <property type="project" value="TreeGrafter"/>
</dbReference>
<evidence type="ECO:0000256" key="4">
    <source>
        <dbReference type="SAM" id="MobiDB-lite"/>
    </source>
</evidence>
<dbReference type="InterPro" id="IPR019148">
    <property type="entry name" value="Nuclear_protein_DGCR14_ESS-2"/>
</dbReference>
<evidence type="ECO:0008006" key="7">
    <source>
        <dbReference type="Google" id="ProtNLM"/>
    </source>
</evidence>
<dbReference type="AlphaFoldDB" id="A0AAV2YP86"/>
<feature type="region of interest" description="Disordered" evidence="4">
    <location>
        <begin position="948"/>
        <end position="1028"/>
    </location>
</feature>
<dbReference type="PANTHER" id="PTHR12940:SF0">
    <property type="entry name" value="SPLICING FACTOR ESS-2 HOMOLOG"/>
    <property type="match status" value="1"/>
</dbReference>
<reference evidence="5" key="1">
    <citation type="submission" date="2022-11" db="EMBL/GenBank/DDBJ databases">
        <authorList>
            <person name="Morgan W.R."/>
            <person name="Tartar A."/>
        </authorList>
    </citation>
    <scope>NUCLEOTIDE SEQUENCE</scope>
    <source>
        <strain evidence="5">ARSEF 373</strain>
    </source>
</reference>
<organism evidence="5 6">
    <name type="scientific">Lagenidium giganteum</name>
    <dbReference type="NCBI Taxonomy" id="4803"/>
    <lineage>
        <taxon>Eukaryota</taxon>
        <taxon>Sar</taxon>
        <taxon>Stramenopiles</taxon>
        <taxon>Oomycota</taxon>
        <taxon>Peronosporomycetes</taxon>
        <taxon>Pythiales</taxon>
        <taxon>Pythiaceae</taxon>
    </lineage>
</organism>
<feature type="region of interest" description="Disordered" evidence="4">
    <location>
        <begin position="289"/>
        <end position="309"/>
    </location>
</feature>
<protein>
    <recommendedName>
        <fullName evidence="7">L-ornithine N(5)-oxygenase</fullName>
    </recommendedName>
</protein>
<feature type="compositionally biased region" description="Polar residues" evidence="4">
    <location>
        <begin position="293"/>
        <end position="307"/>
    </location>
</feature>
<feature type="compositionally biased region" description="Basic and acidic residues" evidence="4">
    <location>
        <begin position="63"/>
        <end position="75"/>
    </location>
</feature>
<dbReference type="Gene3D" id="3.50.50.60">
    <property type="entry name" value="FAD/NAD(P)-binding domain"/>
    <property type="match status" value="1"/>
</dbReference>
<reference evidence="5" key="2">
    <citation type="journal article" date="2023" name="Microbiol Resour">
        <title>Decontamination and Annotation of the Draft Genome Sequence of the Oomycete Lagenidium giganteum ARSEF 373.</title>
        <authorList>
            <person name="Morgan W.R."/>
            <person name="Tartar A."/>
        </authorList>
    </citation>
    <scope>NUCLEOTIDE SEQUENCE</scope>
    <source>
        <strain evidence="5">ARSEF 373</strain>
    </source>
</reference>
<feature type="compositionally biased region" description="Polar residues" evidence="4">
    <location>
        <begin position="1014"/>
        <end position="1027"/>
    </location>
</feature>
<feature type="region of interest" description="Disordered" evidence="4">
    <location>
        <begin position="35"/>
        <end position="85"/>
    </location>
</feature>
<gene>
    <name evidence="5" type="ORF">N0F65_012606</name>
</gene>
<evidence type="ECO:0000313" key="6">
    <source>
        <dbReference type="Proteomes" id="UP001146120"/>
    </source>
</evidence>
<dbReference type="InterPro" id="IPR036188">
    <property type="entry name" value="FAD/NAD-bd_sf"/>
</dbReference>
<sequence length="1060" mass="115276">MAKKVVLEEEEYVEQLEQIIERDFFPELKSLKKQAGVAVDSESRRAHERPTNARASSSWDVETPLREAPTEDTTSKDGPSAPEPEAAAAGLTLTQFVASYTSEDNDSFAEIQKQDVVAHQRRHHWAFEQDPAKGDPKLHLLTDGTWISKERRLLADKACDYSKGAPDERPNAPDTWKFRAQNPLLFPPTLETSRDICQVSGNSDIKLLENGDASGNHRSGRPVRAKKEIVHANARFPAPSEATKTTRAAVTSGGSTPAMELVEMTPLIAPGIDASPLITWGDIEGTPVRIPTATDTSNATSEFSMQDTRQRQEIASRLEAQARKRKAQASRRSVTPLRSPVPVVGHKRSLHELERVLVLVPNIAVVECCTNATHSLSYGNTSPAMPQRDGVHKLVIIGGGPAGVGVLVRAARLGYLPRLLDPAKHGTPKDLESSGRCGWKQLGLTILHDGDVTTFGAGNLGSYIINSNTFAKSMLSSVLDEKPELEPPESIQNTFLERARDHPSTKKLEEIGAAPVCLVDMGNFLAHIGTCALGEVAKHHETSSCLMNTRATKFQLMENGFVRVEAQSNGRPLVLHTEFLVLAMGGYQQQPTLENPAKAAKVFLADSCLRETGFAALREHLLQAKDKKVCIVGGSHSSFSVAWLLLHKFQTAGGSTKVLVSTPSKEVIRSTGTGNAISPVKDPSRARVHNSVFAPKDITILHRSPIRCYYMTRKEAEADGADGSRVDRTGCVNTFTGLREDSKNLYKDIRSGRETRVRLFQVNQQGSQLLTTKAYESASAIVWSCGYQTRMIPAFDQEGIPLQFVEDHGVLKLDLEAHLQLRPKGAAKLPQAMTNVLGVGLGFSLRSAVDEMGTETRADGVTVYHRRGASLVLAALFGREVYGRDCATFEEMVDKNDRKKKEHTTSKNGDAPLVERLKKYVPILAVSGPTVSRCESASSSGNNNVASSKITIQFSPDKPSSDRRKSSRGAVLDTAATPSKAATNPPVKLLLDRRRNPADAQALVAEPRGRDPTKGTTPTKQCTATSPTRRRVIKTLARDTVLAVTSRIAMPSPTVASASC</sequence>